<dbReference type="InterPro" id="IPR000914">
    <property type="entry name" value="SBP_5_dom"/>
</dbReference>
<dbReference type="CDD" id="cd08513">
    <property type="entry name" value="PBP2_thermophilic_Hb8_like"/>
    <property type="match status" value="1"/>
</dbReference>
<dbReference type="PANTHER" id="PTHR30290">
    <property type="entry name" value="PERIPLASMIC BINDING COMPONENT OF ABC TRANSPORTER"/>
    <property type="match status" value="1"/>
</dbReference>
<dbReference type="Gene3D" id="3.10.105.10">
    <property type="entry name" value="Dipeptide-binding Protein, Domain 3"/>
    <property type="match status" value="1"/>
</dbReference>
<comment type="similarity">
    <text evidence="2">Belongs to the bacterial solute-binding protein 5 family.</text>
</comment>
<evidence type="ECO:0000256" key="1">
    <source>
        <dbReference type="ARBA" id="ARBA00004418"/>
    </source>
</evidence>
<accession>A0ABS9DTU6</accession>
<evidence type="ECO:0000313" key="7">
    <source>
        <dbReference type="EMBL" id="MCF3945205.1"/>
    </source>
</evidence>
<reference evidence="7 8" key="1">
    <citation type="submission" date="2022-01" db="EMBL/GenBank/DDBJ databases">
        <authorList>
            <person name="Won M."/>
            <person name="Kim S.-J."/>
            <person name="Kwon S.-W."/>
        </authorList>
    </citation>
    <scope>NUCLEOTIDE SEQUENCE [LARGE SCALE GENOMIC DNA]</scope>
    <source>
        <strain evidence="7 8">KCTC 23505</strain>
    </source>
</reference>
<gene>
    <name evidence="7" type="ORF">L2A60_00705</name>
</gene>
<evidence type="ECO:0000256" key="5">
    <source>
        <dbReference type="SAM" id="SignalP"/>
    </source>
</evidence>
<name>A0ABS9DTU6_9PROT</name>
<evidence type="ECO:0000256" key="3">
    <source>
        <dbReference type="ARBA" id="ARBA00022448"/>
    </source>
</evidence>
<evidence type="ECO:0000313" key="8">
    <source>
        <dbReference type="Proteomes" id="UP001521209"/>
    </source>
</evidence>
<sequence length="574" mass="63943">MTGHPNSADTAHALPRNRILRRLPAAVGLAALAALATARPGFAAAPLACGTVIVPPGVGLGTPPASVTSLNTFVLSSAYNQEAAGLLYYGLLWVNRDHKIDFSRSLATKIGVSKDDTTFTVSMKPWTWSDGRPVTTKDVQFTYDLIKKLGTAYIPYGSGGIPMLIKHFRVLGPEQFQIVLKHPVNPNWFEITGLSQFIPYPAHSWGKYTVNQMWRRQSDPSFFKVIDGPYRIVSFKMGRHITFGPNPTYQGHKSRIRRFIMKFLHSSGAEILGMRTGTLDVSNLPFSLWQAGHRLKNVRMMEVTPNFGFQMIQLNYKNPSVSFFRDLRVRQAIADAINQEQAIRVLYHNTVKPQYGPVPVDPPTFLSPSARAGKYPVGYDPAKARQLLDAAGWKVGPDGIREKNGRKLEFTNVIPSGGATATLWTELWQQNLRAVGIQMDIRQVTFNQLIAMTYKPLEWQAMSYGWSLGSYPSDGPQFRSNGNYNQMGYDDPKMDRLLAAVTTTPGNQALYKYEDYASEQQPVIFQNNTGVVLLARDGLRGIRKTFSPTGSWSPQYLHWTTPHCGAQLAANTKP</sequence>
<evidence type="ECO:0000259" key="6">
    <source>
        <dbReference type="Pfam" id="PF00496"/>
    </source>
</evidence>
<keyword evidence="3" id="KW-0813">Transport</keyword>
<dbReference type="Proteomes" id="UP001521209">
    <property type="component" value="Unassembled WGS sequence"/>
</dbReference>
<dbReference type="RefSeq" id="WP_235702442.1">
    <property type="nucleotide sequence ID" value="NZ_JAKGBZ010000001.1"/>
</dbReference>
<dbReference type="PANTHER" id="PTHR30290:SF10">
    <property type="entry name" value="PERIPLASMIC OLIGOPEPTIDE-BINDING PROTEIN-RELATED"/>
    <property type="match status" value="1"/>
</dbReference>
<feature type="signal peptide" evidence="5">
    <location>
        <begin position="1"/>
        <end position="43"/>
    </location>
</feature>
<evidence type="ECO:0000256" key="2">
    <source>
        <dbReference type="ARBA" id="ARBA00005695"/>
    </source>
</evidence>
<evidence type="ECO:0000256" key="4">
    <source>
        <dbReference type="ARBA" id="ARBA00022729"/>
    </source>
</evidence>
<dbReference type="InterPro" id="IPR006311">
    <property type="entry name" value="TAT_signal"/>
</dbReference>
<comment type="caution">
    <text evidence="7">The sequence shown here is derived from an EMBL/GenBank/DDBJ whole genome shotgun (WGS) entry which is preliminary data.</text>
</comment>
<proteinExistence type="inferred from homology"/>
<dbReference type="SUPFAM" id="SSF53850">
    <property type="entry name" value="Periplasmic binding protein-like II"/>
    <property type="match status" value="1"/>
</dbReference>
<dbReference type="PROSITE" id="PS51318">
    <property type="entry name" value="TAT"/>
    <property type="match status" value="1"/>
</dbReference>
<dbReference type="Gene3D" id="3.40.190.10">
    <property type="entry name" value="Periplasmic binding protein-like II"/>
    <property type="match status" value="1"/>
</dbReference>
<comment type="subcellular location">
    <subcellularLocation>
        <location evidence="1">Periplasm</location>
    </subcellularLocation>
</comment>
<dbReference type="EMBL" id="JAKGBZ010000001">
    <property type="protein sequence ID" value="MCF3945205.1"/>
    <property type="molecule type" value="Genomic_DNA"/>
</dbReference>
<keyword evidence="4 5" id="KW-0732">Signal</keyword>
<dbReference type="PIRSF" id="PIRSF002741">
    <property type="entry name" value="MppA"/>
    <property type="match status" value="1"/>
</dbReference>
<dbReference type="InterPro" id="IPR030678">
    <property type="entry name" value="Peptide/Ni-bd"/>
</dbReference>
<organism evidence="7 8">
    <name type="scientific">Acidiphilium iwatense</name>
    <dbReference type="NCBI Taxonomy" id="768198"/>
    <lineage>
        <taxon>Bacteria</taxon>
        <taxon>Pseudomonadati</taxon>
        <taxon>Pseudomonadota</taxon>
        <taxon>Alphaproteobacteria</taxon>
        <taxon>Acetobacterales</taxon>
        <taxon>Acidocellaceae</taxon>
        <taxon>Acidiphilium</taxon>
    </lineage>
</organism>
<feature type="chain" id="PRO_5045719893" evidence="5">
    <location>
        <begin position="44"/>
        <end position="574"/>
    </location>
</feature>
<feature type="domain" description="Solute-binding protein family 5" evidence="6">
    <location>
        <begin position="105"/>
        <end position="476"/>
    </location>
</feature>
<keyword evidence="8" id="KW-1185">Reference proteome</keyword>
<dbReference type="InterPro" id="IPR039424">
    <property type="entry name" value="SBP_5"/>
</dbReference>
<dbReference type="Pfam" id="PF00496">
    <property type="entry name" value="SBP_bac_5"/>
    <property type="match status" value="1"/>
</dbReference>
<protein>
    <submittedName>
        <fullName evidence="7">Peptide ABC transporter substrate-binding protein</fullName>
    </submittedName>
</protein>